<dbReference type="InterPro" id="IPR006094">
    <property type="entry name" value="Oxid_FAD_bind_N"/>
</dbReference>
<evidence type="ECO:0000313" key="11">
    <source>
        <dbReference type="Proteomes" id="UP000516437"/>
    </source>
</evidence>
<sequence length="541" mass="59917">MVNSQRNSSPLVMIFLLFSIGVYGLSGGLTDQIASCLIVHNINNFTTFADALNNRSRAYYELLNFSIQNLRLTQSMIPKPIAIILPESVKQLVHTVLCSREGPWEIRVRSGGHTYEGTSFIAADGAPFVIIDMMNLNKVSVDLETKLAWVEGGATLGETYYAIAESSNSHGFTAGSCPTVGIGGHFGGGGFGLLSRKYGLAADHVVDALLIDANGRLLDRETMGEDVFWAIRGGGGGVWGIVYAWKIRLLEVPKIVSGFIVSRPGTKRYIAKLVNKWQHVAPYLADDFYLSCFVGADLPESVTTGISATFRGFYLGPRSKAVSILKEVFPELNIMEEDCTEMSWIESIVFFSGLSNSSSVSDLKNRYLKDKGYFKAKADYVGAPIPFRGIRVALDFLEKQPKGNVILDPYGGIMQIISSESIPFPHREGNLFGIQYLVSWQEEDDSKSPEYIDWVRALYSSMTVFVSSGPRAACSNYMDFDLGVIEVINSSVPVPPKDADPVEIARRWGEKYFLKNYDRLVRAKQCLPKSTRHSSRQFQKE</sequence>
<dbReference type="GO" id="GO:0071949">
    <property type="term" value="F:FAD binding"/>
    <property type="evidence" value="ECO:0007669"/>
    <property type="project" value="InterPro"/>
</dbReference>
<dbReference type="Gene3D" id="3.30.465.10">
    <property type="match status" value="1"/>
</dbReference>
<accession>A0A6A1VE78</accession>
<dbReference type="InterPro" id="IPR016166">
    <property type="entry name" value="FAD-bd_PCMH"/>
</dbReference>
<dbReference type="OrthoDB" id="407275at2759"/>
<reference evidence="9" key="1">
    <citation type="submission" date="2018-07" db="EMBL/GenBank/DDBJ databases">
        <authorList>
            <person name="Gao Z.-S."/>
            <person name="Jia H.-M."/>
            <person name="Jia H.-J."/>
            <person name="Cai Q.-L."/>
            <person name="Wang Y."/>
            <person name="Zhao H.-B."/>
        </authorList>
    </citation>
    <scope>NUCLEOTIDE SEQUENCE</scope>
    <source>
        <tissue evidence="9">Leaves</tissue>
    </source>
</reference>
<evidence type="ECO:0000259" key="8">
    <source>
        <dbReference type="PROSITE" id="PS51387"/>
    </source>
</evidence>
<keyword evidence="5" id="KW-0274">FAD</keyword>
<dbReference type="InterPro" id="IPR012951">
    <property type="entry name" value="BBE"/>
</dbReference>
<reference evidence="9 11" key="2">
    <citation type="journal article" date="2019" name="Plant Biotechnol. J.">
        <title>The red bayberry genome and genetic basis of sex determination.</title>
        <authorList>
            <person name="Jia H.M."/>
            <person name="Jia H.J."/>
            <person name="Cai Q.L."/>
            <person name="Wang Y."/>
            <person name="Zhao H.B."/>
            <person name="Yang W.F."/>
            <person name="Wang G.Y."/>
            <person name="Li Y.H."/>
            <person name="Zhan D.L."/>
            <person name="Shen Y.T."/>
            <person name="Niu Q.F."/>
            <person name="Chang L."/>
            <person name="Qiu J."/>
            <person name="Zhao L."/>
            <person name="Xie H.B."/>
            <person name="Fu W.Y."/>
            <person name="Jin J."/>
            <person name="Li X.W."/>
            <person name="Jiao Y."/>
            <person name="Zhou C.C."/>
            <person name="Tu T."/>
            <person name="Chai C.Y."/>
            <person name="Gao J.L."/>
            <person name="Fan L.J."/>
            <person name="van de Weg E."/>
            <person name="Wang J.Y."/>
            <person name="Gao Z.S."/>
        </authorList>
    </citation>
    <scope>NUCLEOTIDE SEQUENCE [LARGE SCALE GENOMIC DNA]</scope>
    <source>
        <tissue evidence="9">Leaves</tissue>
    </source>
</reference>
<feature type="domain" description="FAD-binding PCMH-type" evidence="8">
    <location>
        <begin position="76"/>
        <end position="252"/>
    </location>
</feature>
<evidence type="ECO:0000256" key="4">
    <source>
        <dbReference type="ARBA" id="ARBA00022729"/>
    </source>
</evidence>
<feature type="chain" id="PRO_5035382549" evidence="7">
    <location>
        <begin position="25"/>
        <end position="541"/>
    </location>
</feature>
<dbReference type="Gene3D" id="3.30.43.10">
    <property type="entry name" value="Uridine Diphospho-n-acetylenolpyruvylglucosamine Reductase, domain 2"/>
    <property type="match status" value="1"/>
</dbReference>
<protein>
    <submittedName>
        <fullName evidence="9">Reticuline oxidase</fullName>
    </submittedName>
</protein>
<evidence type="ECO:0000256" key="7">
    <source>
        <dbReference type="SAM" id="SignalP"/>
    </source>
</evidence>
<feature type="signal peptide" evidence="7">
    <location>
        <begin position="1"/>
        <end position="24"/>
    </location>
</feature>
<evidence type="ECO:0000313" key="9">
    <source>
        <dbReference type="EMBL" id="KAB1211021.1"/>
    </source>
</evidence>
<dbReference type="PROSITE" id="PS51387">
    <property type="entry name" value="FAD_PCMH"/>
    <property type="match status" value="1"/>
</dbReference>
<dbReference type="Proteomes" id="UP000516437">
    <property type="component" value="Chromosome 6"/>
</dbReference>
<gene>
    <name evidence="10" type="ORF">CJ030_MR6G018117</name>
    <name evidence="9" type="ORF">CJ030_MR6G019588</name>
</gene>
<name>A0A6A1VE78_9ROSI</name>
<keyword evidence="4 7" id="KW-0732">Signal</keyword>
<evidence type="ECO:0000313" key="10">
    <source>
        <dbReference type="EMBL" id="KAB1211131.1"/>
    </source>
</evidence>
<dbReference type="Pfam" id="PF08031">
    <property type="entry name" value="BBE"/>
    <property type="match status" value="1"/>
</dbReference>
<dbReference type="InterPro" id="IPR016169">
    <property type="entry name" value="FAD-bd_PCMH_sub2"/>
</dbReference>
<dbReference type="Pfam" id="PF01565">
    <property type="entry name" value="FAD_binding_4"/>
    <property type="match status" value="1"/>
</dbReference>
<dbReference type="EMBL" id="RXIC02000024">
    <property type="protein sequence ID" value="KAB1211021.1"/>
    <property type="molecule type" value="Genomic_DNA"/>
</dbReference>
<dbReference type="EMBL" id="RXIC02000024">
    <property type="protein sequence ID" value="KAB1211131.1"/>
    <property type="molecule type" value="Genomic_DNA"/>
</dbReference>
<comment type="caution">
    <text evidence="9">The sequence shown here is derived from an EMBL/GenBank/DDBJ whole genome shotgun (WGS) entry which is preliminary data.</text>
</comment>
<dbReference type="PANTHER" id="PTHR32448">
    <property type="entry name" value="OS08G0158400 PROTEIN"/>
    <property type="match status" value="1"/>
</dbReference>
<evidence type="ECO:0000256" key="3">
    <source>
        <dbReference type="ARBA" id="ARBA00022630"/>
    </source>
</evidence>
<comment type="similarity">
    <text evidence="2">Belongs to the oxygen-dependent FAD-linked oxidoreductase family.</text>
</comment>
<evidence type="ECO:0000256" key="5">
    <source>
        <dbReference type="ARBA" id="ARBA00022827"/>
    </source>
</evidence>
<dbReference type="InterPro" id="IPR016167">
    <property type="entry name" value="FAD-bd_PCMH_sub1"/>
</dbReference>
<reference evidence="9" key="3">
    <citation type="submission" date="2019-09" db="EMBL/GenBank/DDBJ databases">
        <authorList>
            <person name="Gao Z."/>
        </authorList>
    </citation>
    <scope>NUCLEOTIDE SEQUENCE</scope>
    <source>
        <tissue evidence="9">Leaves</tissue>
    </source>
</reference>
<dbReference type="SUPFAM" id="SSF56176">
    <property type="entry name" value="FAD-binding/transporter-associated domain-like"/>
    <property type="match status" value="1"/>
</dbReference>
<dbReference type="GO" id="GO:0016491">
    <property type="term" value="F:oxidoreductase activity"/>
    <property type="evidence" value="ECO:0007669"/>
    <property type="project" value="InterPro"/>
</dbReference>
<keyword evidence="6" id="KW-0325">Glycoprotein</keyword>
<proteinExistence type="inferred from homology"/>
<keyword evidence="3" id="KW-0285">Flavoprotein</keyword>
<dbReference type="InterPro" id="IPR036318">
    <property type="entry name" value="FAD-bd_PCMH-like_sf"/>
</dbReference>
<comment type="cofactor">
    <cofactor evidence="1">
        <name>FAD</name>
        <dbReference type="ChEBI" id="CHEBI:57692"/>
    </cofactor>
</comment>
<dbReference type="Gene3D" id="3.40.462.20">
    <property type="match status" value="1"/>
</dbReference>
<evidence type="ECO:0000256" key="2">
    <source>
        <dbReference type="ARBA" id="ARBA00005466"/>
    </source>
</evidence>
<dbReference type="AlphaFoldDB" id="A0A6A1VE78"/>
<evidence type="ECO:0000256" key="1">
    <source>
        <dbReference type="ARBA" id="ARBA00001974"/>
    </source>
</evidence>
<keyword evidence="11" id="KW-1185">Reference proteome</keyword>
<evidence type="ECO:0000256" key="6">
    <source>
        <dbReference type="ARBA" id="ARBA00023180"/>
    </source>
</evidence>
<organism evidence="9 11">
    <name type="scientific">Morella rubra</name>
    <name type="common">Chinese bayberry</name>
    <dbReference type="NCBI Taxonomy" id="262757"/>
    <lineage>
        <taxon>Eukaryota</taxon>
        <taxon>Viridiplantae</taxon>
        <taxon>Streptophyta</taxon>
        <taxon>Embryophyta</taxon>
        <taxon>Tracheophyta</taxon>
        <taxon>Spermatophyta</taxon>
        <taxon>Magnoliopsida</taxon>
        <taxon>eudicotyledons</taxon>
        <taxon>Gunneridae</taxon>
        <taxon>Pentapetalae</taxon>
        <taxon>rosids</taxon>
        <taxon>fabids</taxon>
        <taxon>Fagales</taxon>
        <taxon>Myricaceae</taxon>
        <taxon>Morella</taxon>
    </lineage>
</organism>